<dbReference type="SUPFAM" id="SSF57850">
    <property type="entry name" value="RING/U-box"/>
    <property type="match status" value="1"/>
</dbReference>
<gene>
    <name evidence="4" type="ORF">KIW84_052632</name>
</gene>
<reference evidence="4 5" key="1">
    <citation type="journal article" date="2022" name="Nat. Genet.">
        <title>Improved pea reference genome and pan-genome highlight genomic features and evolutionary characteristics.</title>
        <authorList>
            <person name="Yang T."/>
            <person name="Liu R."/>
            <person name="Luo Y."/>
            <person name="Hu S."/>
            <person name="Wang D."/>
            <person name="Wang C."/>
            <person name="Pandey M.K."/>
            <person name="Ge S."/>
            <person name="Xu Q."/>
            <person name="Li N."/>
            <person name="Li G."/>
            <person name="Huang Y."/>
            <person name="Saxena R.K."/>
            <person name="Ji Y."/>
            <person name="Li M."/>
            <person name="Yan X."/>
            <person name="He Y."/>
            <person name="Liu Y."/>
            <person name="Wang X."/>
            <person name="Xiang C."/>
            <person name="Varshney R.K."/>
            <person name="Ding H."/>
            <person name="Gao S."/>
            <person name="Zong X."/>
        </authorList>
    </citation>
    <scope>NUCLEOTIDE SEQUENCE [LARGE SCALE GENOMIC DNA]</scope>
    <source>
        <strain evidence="4 5">cv. Zhongwan 6</strain>
    </source>
</reference>
<dbReference type="OrthoDB" id="8062037at2759"/>
<feature type="domain" description="RING-type" evidence="3">
    <location>
        <begin position="166"/>
        <end position="207"/>
    </location>
</feature>
<evidence type="ECO:0000259" key="3">
    <source>
        <dbReference type="PROSITE" id="PS50089"/>
    </source>
</evidence>
<comment type="caution">
    <text evidence="4">The sequence shown here is derived from an EMBL/GenBank/DDBJ whole genome shotgun (WGS) entry which is preliminary data.</text>
</comment>
<dbReference type="InterPro" id="IPR033276">
    <property type="entry name" value="BB"/>
</dbReference>
<dbReference type="AlphaFoldDB" id="A0A9D5AFI2"/>
<dbReference type="SMART" id="SM00184">
    <property type="entry name" value="RING"/>
    <property type="match status" value="1"/>
</dbReference>
<evidence type="ECO:0000313" key="4">
    <source>
        <dbReference type="EMBL" id="KAI5405951.1"/>
    </source>
</evidence>
<dbReference type="EMBL" id="JAMSHJ010000005">
    <property type="protein sequence ID" value="KAI5405951.1"/>
    <property type="molecule type" value="Genomic_DNA"/>
</dbReference>
<feature type="compositionally biased region" description="Acidic residues" evidence="2">
    <location>
        <begin position="49"/>
        <end position="63"/>
    </location>
</feature>
<dbReference type="Proteomes" id="UP001058974">
    <property type="component" value="Chromosome 5"/>
</dbReference>
<dbReference type="Gramene" id="Psat05G0263200-T1">
    <property type="protein sequence ID" value="KAI5405951.1"/>
    <property type="gene ID" value="KIW84_052632"/>
</dbReference>
<feature type="region of interest" description="Disordered" evidence="2">
    <location>
        <begin position="1"/>
        <end position="21"/>
    </location>
</feature>
<dbReference type="PANTHER" id="PTHR46400:SF8">
    <property type="entry name" value="E3 UBIQUITIN LIGASE BIG BROTHER-RELATED-LIKE ISOFORM X1"/>
    <property type="match status" value="1"/>
</dbReference>
<keyword evidence="1" id="KW-0862">Zinc</keyword>
<dbReference type="PANTHER" id="PTHR46400">
    <property type="entry name" value="RING/U-BOX SUPERFAMILY PROTEIN"/>
    <property type="match status" value="1"/>
</dbReference>
<dbReference type="Pfam" id="PF13639">
    <property type="entry name" value="zf-RING_2"/>
    <property type="match status" value="1"/>
</dbReference>
<dbReference type="GO" id="GO:0008270">
    <property type="term" value="F:zinc ion binding"/>
    <property type="evidence" value="ECO:0007669"/>
    <property type="project" value="UniProtKB-KW"/>
</dbReference>
<evidence type="ECO:0000256" key="1">
    <source>
        <dbReference type="PROSITE-ProRule" id="PRU00175"/>
    </source>
</evidence>
<keyword evidence="1" id="KW-0863">Zinc-finger</keyword>
<dbReference type="GO" id="GO:0046621">
    <property type="term" value="P:negative regulation of organ growth"/>
    <property type="evidence" value="ECO:0007669"/>
    <property type="project" value="InterPro"/>
</dbReference>
<dbReference type="PROSITE" id="PS50089">
    <property type="entry name" value="ZF_RING_2"/>
    <property type="match status" value="1"/>
</dbReference>
<proteinExistence type="predicted"/>
<evidence type="ECO:0000256" key="2">
    <source>
        <dbReference type="SAM" id="MobiDB-lite"/>
    </source>
</evidence>
<dbReference type="InterPro" id="IPR001841">
    <property type="entry name" value="Znf_RING"/>
</dbReference>
<organism evidence="4 5">
    <name type="scientific">Pisum sativum</name>
    <name type="common">Garden pea</name>
    <name type="synonym">Lathyrus oleraceus</name>
    <dbReference type="NCBI Taxonomy" id="3888"/>
    <lineage>
        <taxon>Eukaryota</taxon>
        <taxon>Viridiplantae</taxon>
        <taxon>Streptophyta</taxon>
        <taxon>Embryophyta</taxon>
        <taxon>Tracheophyta</taxon>
        <taxon>Spermatophyta</taxon>
        <taxon>Magnoliopsida</taxon>
        <taxon>eudicotyledons</taxon>
        <taxon>Gunneridae</taxon>
        <taxon>Pentapetalae</taxon>
        <taxon>rosids</taxon>
        <taxon>fabids</taxon>
        <taxon>Fabales</taxon>
        <taxon>Fabaceae</taxon>
        <taxon>Papilionoideae</taxon>
        <taxon>50 kb inversion clade</taxon>
        <taxon>NPAAA clade</taxon>
        <taxon>Hologalegina</taxon>
        <taxon>IRL clade</taxon>
        <taxon>Fabeae</taxon>
        <taxon>Lathyrus</taxon>
    </lineage>
</organism>
<feature type="region of interest" description="Disordered" evidence="2">
    <location>
        <begin position="42"/>
        <end position="70"/>
    </location>
</feature>
<keyword evidence="5" id="KW-1185">Reference proteome</keyword>
<protein>
    <recommendedName>
        <fullName evidence="3">RING-type domain-containing protein</fullName>
    </recommendedName>
</protein>
<dbReference type="Gene3D" id="3.30.40.10">
    <property type="entry name" value="Zinc/RING finger domain, C3HC4 (zinc finger)"/>
    <property type="match status" value="1"/>
</dbReference>
<dbReference type="InterPro" id="IPR013083">
    <property type="entry name" value="Znf_RING/FYVE/PHD"/>
</dbReference>
<name>A0A9D5AFI2_PEA</name>
<dbReference type="GO" id="GO:0004842">
    <property type="term" value="F:ubiquitin-protein transferase activity"/>
    <property type="evidence" value="ECO:0007669"/>
    <property type="project" value="InterPro"/>
</dbReference>
<accession>A0A9D5AFI2</accession>
<sequence length="219" mass="24881">MERDEGKQSSQKNPYTELEEVSSDFLLAIGLQEQELERTTITNLATIESESEEEDLSDEEDLSSDSSFINDDIGDADFTLSQEFEADLRFLEDEESNIDDDEDYDDDEMDIEEDEVDPDELSYEELIELGEFIGEEARGLSRKEISACLNPYSCKTSESKTGIDLCVICQIEYEEGEALVALHCDHPYHKDCISKWLQIKKVCPICSNEVSNPNQAKNT</sequence>
<dbReference type="GO" id="GO:0031624">
    <property type="term" value="F:ubiquitin conjugating enzyme binding"/>
    <property type="evidence" value="ECO:0007669"/>
    <property type="project" value="TreeGrafter"/>
</dbReference>
<dbReference type="GO" id="GO:0016567">
    <property type="term" value="P:protein ubiquitination"/>
    <property type="evidence" value="ECO:0007669"/>
    <property type="project" value="InterPro"/>
</dbReference>
<evidence type="ECO:0000313" key="5">
    <source>
        <dbReference type="Proteomes" id="UP001058974"/>
    </source>
</evidence>
<dbReference type="Gramene" id="Psat5g087040.1">
    <property type="protein sequence ID" value="Psat5g087040.1.cds1"/>
    <property type="gene ID" value="Psat5g087040"/>
</dbReference>
<keyword evidence="1" id="KW-0479">Metal-binding</keyword>
<dbReference type="FunFam" id="3.30.40.10:FF:000417">
    <property type="entry name" value="E3 ubiquitin ligase BIG BROTHER-related"/>
    <property type="match status" value="1"/>
</dbReference>